<evidence type="ECO:0000313" key="8">
    <source>
        <dbReference type="Proteomes" id="UP001142055"/>
    </source>
</evidence>
<evidence type="ECO:0000256" key="3">
    <source>
        <dbReference type="ARBA" id="ARBA00014684"/>
    </source>
</evidence>
<dbReference type="PANTHER" id="PTHR12245:SF12">
    <property type="entry name" value="SPRY DOMAIN-CONTAINING SOCS BOX PROTEIN 3"/>
    <property type="match status" value="1"/>
</dbReference>
<accession>A0A9Q0RIU3</accession>
<protein>
    <recommendedName>
        <fullName evidence="3">SPRY domain-containing SOCS box protein 3</fullName>
    </recommendedName>
</protein>
<evidence type="ECO:0000313" key="7">
    <source>
        <dbReference type="EMBL" id="KAJ6217253.1"/>
    </source>
</evidence>
<evidence type="ECO:0000256" key="4">
    <source>
        <dbReference type="ARBA" id="ARBA00023242"/>
    </source>
</evidence>
<evidence type="ECO:0000256" key="2">
    <source>
        <dbReference type="ARBA" id="ARBA00010910"/>
    </source>
</evidence>
<feature type="domain" description="B30.2/SPRY" evidence="5">
    <location>
        <begin position="1"/>
        <end position="189"/>
    </location>
</feature>
<organism evidence="7 8">
    <name type="scientific">Blomia tropicalis</name>
    <name type="common">Mite</name>
    <dbReference type="NCBI Taxonomy" id="40697"/>
    <lineage>
        <taxon>Eukaryota</taxon>
        <taxon>Metazoa</taxon>
        <taxon>Ecdysozoa</taxon>
        <taxon>Arthropoda</taxon>
        <taxon>Chelicerata</taxon>
        <taxon>Arachnida</taxon>
        <taxon>Acari</taxon>
        <taxon>Acariformes</taxon>
        <taxon>Sarcoptiformes</taxon>
        <taxon>Astigmata</taxon>
        <taxon>Glycyphagoidea</taxon>
        <taxon>Echimyopodidae</taxon>
        <taxon>Blomia</taxon>
    </lineage>
</organism>
<dbReference type="InterPro" id="IPR013320">
    <property type="entry name" value="ConA-like_dom_sf"/>
</dbReference>
<comment type="similarity">
    <text evidence="2">Belongs to the SPSB family.</text>
</comment>
<dbReference type="InterPro" id="IPR043136">
    <property type="entry name" value="B30.2/SPRY_sf"/>
</dbReference>
<dbReference type="CDD" id="cd12876">
    <property type="entry name" value="SPRY_SOCS3"/>
    <property type="match status" value="1"/>
</dbReference>
<dbReference type="OMA" id="WTWNKRD"/>
<dbReference type="InterPro" id="IPR035754">
    <property type="entry name" value="SPRY_SPSB3"/>
</dbReference>
<dbReference type="PROSITE" id="PS50188">
    <property type="entry name" value="B302_SPRY"/>
    <property type="match status" value="1"/>
</dbReference>
<dbReference type="SMART" id="SM00449">
    <property type="entry name" value="SPRY"/>
    <property type="match status" value="1"/>
</dbReference>
<keyword evidence="8" id="KW-1185">Reference proteome</keyword>
<gene>
    <name evidence="7" type="ORF">RDWZM_008410</name>
</gene>
<dbReference type="InterPro" id="IPR050672">
    <property type="entry name" value="FBXO45-Fsn/SPSB_families"/>
</dbReference>
<proteinExistence type="inferred from homology"/>
<dbReference type="GO" id="GO:0005634">
    <property type="term" value="C:nucleus"/>
    <property type="evidence" value="ECO:0007669"/>
    <property type="project" value="UniProtKB-SubCell"/>
</dbReference>
<sequence>MKRRRPSVNGFCEKFEWNTDDKSSEVCIGGTDNNVALFHPYWSNGTAGVRGNKPVNRQRAKVYWEVSVKNRVFGTSMMFGLTTRHARLHCDTFVNLIGENEYGWGLSHKGLIWHKGEWKIFTKPFQENSSTVIGCLYDGLQGTLSYYKDGICLGIAFHNLHLVEHDLYPTIASTAAKTEFMLTYAQREFCNLQERCRFVIRQSLSDRKIDSLNGMVPQRLISFLKMQNDETIRPSTRKRFEQQELEPSFKVTFIQRSRSQSQRHQISNINHSGDESNPIITISFSGGFQRDRIPMPDL</sequence>
<dbReference type="InterPro" id="IPR003877">
    <property type="entry name" value="SPRY_dom"/>
</dbReference>
<evidence type="ECO:0000256" key="1">
    <source>
        <dbReference type="ARBA" id="ARBA00004123"/>
    </source>
</evidence>
<reference evidence="7" key="1">
    <citation type="submission" date="2022-12" db="EMBL/GenBank/DDBJ databases">
        <title>Genome assemblies of Blomia tropicalis.</title>
        <authorList>
            <person name="Cui Y."/>
        </authorList>
    </citation>
    <scope>NUCLEOTIDE SEQUENCE</scope>
    <source>
        <tissue evidence="7">Adult mites</tissue>
    </source>
</reference>
<dbReference type="Gene3D" id="2.60.120.920">
    <property type="match status" value="1"/>
</dbReference>
<dbReference type="Pfam" id="PF00622">
    <property type="entry name" value="SPRY"/>
    <property type="match status" value="1"/>
</dbReference>
<dbReference type="EMBL" id="JAPWDV010000003">
    <property type="protein sequence ID" value="KAJ6217253.1"/>
    <property type="molecule type" value="Genomic_DNA"/>
</dbReference>
<dbReference type="GO" id="GO:0019005">
    <property type="term" value="C:SCF ubiquitin ligase complex"/>
    <property type="evidence" value="ECO:0007669"/>
    <property type="project" value="TreeGrafter"/>
</dbReference>
<feature type="domain" description="SOCS box" evidence="6">
    <location>
        <begin position="191"/>
        <end position="230"/>
    </location>
</feature>
<dbReference type="PANTHER" id="PTHR12245">
    <property type="entry name" value="SPRY DOMAIN CONTAINING SOCS BOX PROTEIN"/>
    <property type="match status" value="1"/>
</dbReference>
<comment type="caution">
    <text evidence="7">The sequence shown here is derived from an EMBL/GenBank/DDBJ whole genome shotgun (WGS) entry which is preliminary data.</text>
</comment>
<dbReference type="AlphaFoldDB" id="A0A9Q0RIU3"/>
<comment type="subcellular location">
    <subcellularLocation>
        <location evidence="1">Nucleus</location>
    </subcellularLocation>
</comment>
<dbReference type="GO" id="GO:0043161">
    <property type="term" value="P:proteasome-mediated ubiquitin-dependent protein catabolic process"/>
    <property type="evidence" value="ECO:0007669"/>
    <property type="project" value="TreeGrafter"/>
</dbReference>
<dbReference type="Pfam" id="PF07525">
    <property type="entry name" value="SOCS_box"/>
    <property type="match status" value="1"/>
</dbReference>
<name>A0A9Q0RIU3_BLOTA</name>
<keyword evidence="4" id="KW-0539">Nucleus</keyword>
<dbReference type="SUPFAM" id="SSF49899">
    <property type="entry name" value="Concanavalin A-like lectins/glucanases"/>
    <property type="match status" value="1"/>
</dbReference>
<dbReference type="Proteomes" id="UP001142055">
    <property type="component" value="Chromosome 3"/>
</dbReference>
<evidence type="ECO:0000259" key="5">
    <source>
        <dbReference type="PROSITE" id="PS50188"/>
    </source>
</evidence>
<dbReference type="InterPro" id="IPR001496">
    <property type="entry name" value="SOCS_box"/>
</dbReference>
<evidence type="ECO:0000259" key="6">
    <source>
        <dbReference type="PROSITE" id="PS50225"/>
    </source>
</evidence>
<dbReference type="PROSITE" id="PS50225">
    <property type="entry name" value="SOCS"/>
    <property type="match status" value="1"/>
</dbReference>
<dbReference type="OrthoDB" id="5951542at2759"/>
<dbReference type="InterPro" id="IPR001870">
    <property type="entry name" value="B30.2/SPRY"/>
</dbReference>